<dbReference type="EMBL" id="BK015012">
    <property type="protein sequence ID" value="DAD87040.1"/>
    <property type="molecule type" value="Genomic_DNA"/>
</dbReference>
<organism evidence="1">
    <name type="scientific">Myoviridae sp. ctRRy11</name>
    <dbReference type="NCBI Taxonomy" id="2826651"/>
    <lineage>
        <taxon>Viruses</taxon>
        <taxon>Duplodnaviria</taxon>
        <taxon>Heunggongvirae</taxon>
        <taxon>Uroviricota</taxon>
        <taxon>Caudoviricetes</taxon>
    </lineage>
</organism>
<proteinExistence type="predicted"/>
<accession>A0A8S5MXW7</accession>
<name>A0A8S5MXW7_9CAUD</name>
<evidence type="ECO:0000313" key="1">
    <source>
        <dbReference type="EMBL" id="DAD87040.1"/>
    </source>
</evidence>
<protein>
    <submittedName>
        <fullName evidence="1">Uncharacterized protein</fullName>
    </submittedName>
</protein>
<sequence>MTVKEAAIKCDIDLNELEEKTTEYFKSKMARKEYRKYKYNKLVQKRLYEDCLSETLLSMASSKGKLNLILGGKQ</sequence>
<reference evidence="1" key="1">
    <citation type="journal article" date="2021" name="Proc. Natl. Acad. Sci. U.S.A.">
        <title>A Catalog of Tens of Thousands of Viruses from Human Metagenomes Reveals Hidden Associations with Chronic Diseases.</title>
        <authorList>
            <person name="Tisza M.J."/>
            <person name="Buck C.B."/>
        </authorList>
    </citation>
    <scope>NUCLEOTIDE SEQUENCE</scope>
    <source>
        <strain evidence="1">CtRRy11</strain>
    </source>
</reference>